<proteinExistence type="predicted"/>
<comment type="caution">
    <text evidence="1">Lacks conserved residue(s) required for the propagation of feature annotation.</text>
</comment>
<keyword evidence="3" id="KW-1185">Reference proteome</keyword>
<dbReference type="InterPro" id="IPR036392">
    <property type="entry name" value="PLAT/LH2_dom_sf"/>
</dbReference>
<dbReference type="Pfam" id="PF01477">
    <property type="entry name" value="PLAT"/>
    <property type="match status" value="1"/>
</dbReference>
<dbReference type="Pfam" id="PF00882">
    <property type="entry name" value="Zn_dep_PLPC"/>
    <property type="match status" value="1"/>
</dbReference>
<evidence type="ECO:0000256" key="1">
    <source>
        <dbReference type="PROSITE-ProRule" id="PRU00152"/>
    </source>
</evidence>
<dbReference type="EMBL" id="CP096983">
    <property type="protein sequence ID" value="URZ11015.1"/>
    <property type="molecule type" value="Genomic_DNA"/>
</dbReference>
<organism evidence="2 3">
    <name type="scientific">Clostridium felsineum</name>
    <dbReference type="NCBI Taxonomy" id="36839"/>
    <lineage>
        <taxon>Bacteria</taxon>
        <taxon>Bacillati</taxon>
        <taxon>Bacillota</taxon>
        <taxon>Clostridia</taxon>
        <taxon>Eubacteriales</taxon>
        <taxon>Clostridiaceae</taxon>
        <taxon>Clostridium</taxon>
    </lineage>
</organism>
<dbReference type="InterPro" id="IPR029002">
    <property type="entry name" value="PLPC/GPLD1"/>
</dbReference>
<dbReference type="GO" id="GO:0016788">
    <property type="term" value="F:hydrolase activity, acting on ester bonds"/>
    <property type="evidence" value="ECO:0007669"/>
    <property type="project" value="InterPro"/>
</dbReference>
<sequence>MMTKKITIVTIFFIFITIFNYYDNVKAFQSVSHYIIINQSSKMLTKNSVIRKAIEKYPSIAAWGSIAPDLGYQEFSTLINYSPWADRYHYYKVGSYAATQLKNAFQSKDMKKIAFAAGWVSHVSGDLACHGIYINPECGVYLNNVKGRKLHTQMEEEAEPYAWVNIGQYNIKDYNSKNISSNIFKDIEKVPFDLMNTTSVEIYGSSPSITQEKLWSKILITKIKTGIGYRYIDYNMSKKFLATNTRKERLEKAFKASENQCAKLLSCAENGNYGEFTDRWNLDVGRSNSPISSLTVIITTGKEFGAGTDDNIYFGIQMKNGKSKEWLLDKPGYNDFENGASDEYYLYINDRSFMPSMLNKAWIRKENNGSLFSNWLFKSFKINVNGKIVLSKSPNKWLTKKENILKFNMN</sequence>
<gene>
    <name evidence="2" type="ORF">CROST_017310</name>
</gene>
<protein>
    <submittedName>
        <fullName evidence="2">Uncharacterized protein</fullName>
    </submittedName>
</protein>
<dbReference type="KEGG" id="crw:CROST_017310"/>
<dbReference type="InterPro" id="IPR001024">
    <property type="entry name" value="PLAT/LH2_dom"/>
</dbReference>
<reference evidence="2 3" key="1">
    <citation type="submission" date="2022-04" db="EMBL/GenBank/DDBJ databases">
        <title>Genome sequence of C. roseum typestrain.</title>
        <authorList>
            <person name="Poehlein A."/>
            <person name="Schoch T."/>
            <person name="Duerre P."/>
            <person name="Daniel R."/>
        </authorList>
    </citation>
    <scope>NUCLEOTIDE SEQUENCE [LARGE SCALE GENOMIC DNA]</scope>
    <source>
        <strain evidence="2 3">DSM 7320</strain>
    </source>
</reference>
<dbReference type="SUPFAM" id="SSF49723">
    <property type="entry name" value="Lipase/lipooxygenase domain (PLAT/LH2 domain)"/>
    <property type="match status" value="1"/>
</dbReference>
<evidence type="ECO:0000313" key="2">
    <source>
        <dbReference type="EMBL" id="URZ11015.1"/>
    </source>
</evidence>
<dbReference type="Gene3D" id="2.60.60.20">
    <property type="entry name" value="PLAT/LH2 domain"/>
    <property type="match status" value="1"/>
</dbReference>
<evidence type="ECO:0000313" key="3">
    <source>
        <dbReference type="Proteomes" id="UP000190951"/>
    </source>
</evidence>
<dbReference type="STRING" id="84029.CROST_41820"/>
<dbReference type="RefSeq" id="WP_077835360.1">
    <property type="nucleotide sequence ID" value="NZ_CP096983.1"/>
</dbReference>
<dbReference type="PROSITE" id="PS50095">
    <property type="entry name" value="PLAT"/>
    <property type="match status" value="1"/>
</dbReference>
<name>A0A1S8KY90_9CLOT</name>
<accession>A0A1S8KY90</accession>
<dbReference type="AlphaFoldDB" id="A0A1S8KY90"/>
<dbReference type="SUPFAM" id="SSF48537">
    <property type="entry name" value="Phospholipase C/P1 nuclease"/>
    <property type="match status" value="1"/>
</dbReference>
<dbReference type="Proteomes" id="UP000190951">
    <property type="component" value="Chromosome"/>
</dbReference>
<dbReference type="InterPro" id="IPR008947">
    <property type="entry name" value="PLipase_C/P1_nuclease_dom_sf"/>
</dbReference>